<keyword evidence="2" id="KW-0238">DNA-binding</keyword>
<keyword evidence="3" id="KW-0804">Transcription</keyword>
<keyword evidence="6" id="KW-1185">Reference proteome</keyword>
<evidence type="ECO:0000313" key="6">
    <source>
        <dbReference type="Proteomes" id="UP000185473"/>
    </source>
</evidence>
<dbReference type="SMART" id="SM00418">
    <property type="entry name" value="HTH_ARSR"/>
    <property type="match status" value="1"/>
</dbReference>
<dbReference type="PROSITE" id="PS50987">
    <property type="entry name" value="HTH_ARSR_2"/>
    <property type="match status" value="1"/>
</dbReference>
<evidence type="ECO:0000256" key="1">
    <source>
        <dbReference type="ARBA" id="ARBA00023015"/>
    </source>
</evidence>
<reference evidence="5 6" key="1">
    <citation type="submission" date="2016-02" db="EMBL/GenBank/DDBJ databases">
        <title>Complete Genome Sequence of Weissella jogaejeotgali FOL01.</title>
        <authorList>
            <person name="Lee J.-H."/>
            <person name="Ku H.-J."/>
        </authorList>
    </citation>
    <scope>NUCLEOTIDE SEQUENCE [LARGE SCALE GENOMIC DNA]</scope>
    <source>
        <strain evidence="5 6">FOL01</strain>
    </source>
</reference>
<name>A0A1L6R9U1_9LACO</name>
<dbReference type="AlphaFoldDB" id="A0A1L6R9U1"/>
<keyword evidence="1" id="KW-0805">Transcription regulation</keyword>
<organism evidence="5 6">
    <name type="scientific">Weissella jogaejeotgali</name>
    <dbReference type="NCBI Taxonomy" id="1631871"/>
    <lineage>
        <taxon>Bacteria</taxon>
        <taxon>Bacillati</taxon>
        <taxon>Bacillota</taxon>
        <taxon>Bacilli</taxon>
        <taxon>Lactobacillales</taxon>
        <taxon>Lactobacillaceae</taxon>
        <taxon>Weissella</taxon>
    </lineage>
</organism>
<dbReference type="Proteomes" id="UP000185473">
    <property type="component" value="Chromosome"/>
</dbReference>
<accession>A0A1L6R9U1</accession>
<evidence type="ECO:0000313" key="5">
    <source>
        <dbReference type="EMBL" id="APS41270.1"/>
    </source>
</evidence>
<gene>
    <name evidence="5" type="ORF">FOL01_0411</name>
</gene>
<sequence length="103" mass="12028">MIDDKHLNEMNKIMKLLSNPVRVQMLYVLENNKMSVNELCELLGVEQSVISHNLALLREHQLVMAERQGKYNYYQLNDPHILDIINETLAHVDHVLRGKQHGK</sequence>
<evidence type="ECO:0000259" key="4">
    <source>
        <dbReference type="PROSITE" id="PS50987"/>
    </source>
</evidence>
<dbReference type="CDD" id="cd00090">
    <property type="entry name" value="HTH_ARSR"/>
    <property type="match status" value="1"/>
</dbReference>
<proteinExistence type="predicted"/>
<dbReference type="InterPro" id="IPR051011">
    <property type="entry name" value="Metal_resp_trans_reg"/>
</dbReference>
<evidence type="ECO:0000256" key="2">
    <source>
        <dbReference type="ARBA" id="ARBA00023125"/>
    </source>
</evidence>
<dbReference type="GO" id="GO:0003700">
    <property type="term" value="F:DNA-binding transcription factor activity"/>
    <property type="evidence" value="ECO:0007669"/>
    <property type="project" value="InterPro"/>
</dbReference>
<dbReference type="PANTHER" id="PTHR43132:SF6">
    <property type="entry name" value="HTH-TYPE TRANSCRIPTIONAL REPRESSOR CZRA"/>
    <property type="match status" value="1"/>
</dbReference>
<dbReference type="InterPro" id="IPR036390">
    <property type="entry name" value="WH_DNA-bd_sf"/>
</dbReference>
<dbReference type="InterPro" id="IPR011991">
    <property type="entry name" value="ArsR-like_HTH"/>
</dbReference>
<dbReference type="RefSeq" id="WP_075269115.1">
    <property type="nucleotide sequence ID" value="NZ_CP014332.1"/>
</dbReference>
<protein>
    <submittedName>
        <fullName evidence="5">Transcriptional regulator, ArsR family</fullName>
    </submittedName>
</protein>
<dbReference type="KEGG" id="wjo:FOL01_0411"/>
<dbReference type="NCBIfam" id="NF033788">
    <property type="entry name" value="HTH_metalloreg"/>
    <property type="match status" value="1"/>
</dbReference>
<dbReference type="STRING" id="1631871.FOL01_0411"/>
<evidence type="ECO:0000256" key="3">
    <source>
        <dbReference type="ARBA" id="ARBA00023163"/>
    </source>
</evidence>
<dbReference type="SUPFAM" id="SSF46785">
    <property type="entry name" value="Winged helix' DNA-binding domain"/>
    <property type="match status" value="1"/>
</dbReference>
<dbReference type="GO" id="GO:0003677">
    <property type="term" value="F:DNA binding"/>
    <property type="evidence" value="ECO:0007669"/>
    <property type="project" value="UniProtKB-KW"/>
</dbReference>
<dbReference type="Gene3D" id="1.10.10.10">
    <property type="entry name" value="Winged helix-like DNA-binding domain superfamily/Winged helix DNA-binding domain"/>
    <property type="match status" value="1"/>
</dbReference>
<dbReference type="EMBL" id="CP014332">
    <property type="protein sequence ID" value="APS41270.1"/>
    <property type="molecule type" value="Genomic_DNA"/>
</dbReference>
<dbReference type="PRINTS" id="PR00778">
    <property type="entry name" value="HTHARSR"/>
</dbReference>
<feature type="domain" description="HTH arsR-type" evidence="4">
    <location>
        <begin position="2"/>
        <end position="96"/>
    </location>
</feature>
<dbReference type="InterPro" id="IPR036388">
    <property type="entry name" value="WH-like_DNA-bd_sf"/>
</dbReference>
<dbReference type="InterPro" id="IPR001845">
    <property type="entry name" value="HTH_ArsR_DNA-bd_dom"/>
</dbReference>
<dbReference type="OrthoDB" id="9794330at2"/>
<dbReference type="Pfam" id="PF01022">
    <property type="entry name" value="HTH_5"/>
    <property type="match status" value="1"/>
</dbReference>
<dbReference type="PANTHER" id="PTHR43132">
    <property type="entry name" value="ARSENICAL RESISTANCE OPERON REPRESSOR ARSR-RELATED"/>
    <property type="match status" value="1"/>
</dbReference>